<sequence>MTMMKQSYLNSGYLTQLIMKKRIQILIIVILYALMFVPLSAQTPHTISGIVKDRASIPISGVNIRVEGQKWKASTGKEGKFTLEIPQNSTITFSSVGYEPVTIHSGEKKWIEITLKESQSLLPEITVTSTLKNSMKFVFAPSDLELIKDMLYLKTRYKIPSKRFQSDSRVIIQPILSNNSRGTQKNFSPIVYDGKNYDILLRRGNVCGDRAEKEYYSRFAQVIDPDSICNQTLTYADSCTVDDINDLYTTEVRIKISTFCQDEYRDTIRITNGIIYPMRFFNYNLSAMDLDNSYIPKQTPLNFNEKGEMHLRFRPEDANIYENEGKNAEELRKMKKALDDIDKDRTKTLTTFQIIGYTSPEGTYEYNLKLAKKRMKNAEGKVFENISEETIRKAKVDNDAVVESWTTVCELMEKDSIQEVSQLKELIKRARGNHNEISWGARRIKIYPLIRDRYLPRLRRVEYFYEYSELRTLNKDEIDALYKKDPQKLTASEFWSYIMSQKDATDEKREALYREALSIHPDLMIAANNLASLLIKQNRADTTLLKPFITQDAPSAILVNQTVAYLQKRDFKRANHFAELLPDNKDTEIVKALAAAMDGKYQEAYPIFEKQGGINQAILLLSMKQNSKAWEVLKKIEDTSPDTEYVKAIAANRLNNVNEAVIHLRNAITQKPSLKEIAQKDGDVLDLLDLLDLDKK</sequence>
<dbReference type="Proteomes" id="UP000318041">
    <property type="component" value="Unassembled WGS sequence"/>
</dbReference>
<organism evidence="1 2">
    <name type="scientific">Bacteroides fragilis</name>
    <dbReference type="NCBI Taxonomy" id="817"/>
    <lineage>
        <taxon>Bacteria</taxon>
        <taxon>Pseudomonadati</taxon>
        <taxon>Bacteroidota</taxon>
        <taxon>Bacteroidia</taxon>
        <taxon>Bacteroidales</taxon>
        <taxon>Bacteroidaceae</taxon>
        <taxon>Bacteroides</taxon>
    </lineage>
</organism>
<evidence type="ECO:0000313" key="2">
    <source>
        <dbReference type="Proteomes" id="UP000318041"/>
    </source>
</evidence>
<accession>A0A5C6L076</accession>
<dbReference type="SUPFAM" id="SSF49464">
    <property type="entry name" value="Carboxypeptidase regulatory domain-like"/>
    <property type="match status" value="1"/>
</dbReference>
<gene>
    <name evidence="1" type="ORF">FSA08_23435</name>
</gene>
<dbReference type="SUPFAM" id="SSF48452">
    <property type="entry name" value="TPR-like"/>
    <property type="match status" value="1"/>
</dbReference>
<dbReference type="InterPro" id="IPR011990">
    <property type="entry name" value="TPR-like_helical_dom_sf"/>
</dbReference>
<evidence type="ECO:0008006" key="3">
    <source>
        <dbReference type="Google" id="ProtNLM"/>
    </source>
</evidence>
<name>A0A5C6L076_BACFG</name>
<proteinExistence type="predicted"/>
<dbReference type="AlphaFoldDB" id="A0A5C6L076"/>
<reference evidence="1 2" key="1">
    <citation type="submission" date="2019-08" db="EMBL/GenBank/DDBJ databases">
        <title>Genome sequencing of Bacteroides fragilis Sample_iSURF_9.</title>
        <authorList>
            <person name="Chandler J.E."/>
            <person name="Ruoff K.L."/>
            <person name="Price C.E."/>
            <person name="Valls R.A."/>
            <person name="O'Toole G.A."/>
        </authorList>
    </citation>
    <scope>NUCLEOTIDE SEQUENCE [LARGE SCALE GENOMIC DNA]</scope>
    <source>
        <strain evidence="1 2">CFPLTA004_1B</strain>
    </source>
</reference>
<dbReference type="Gene3D" id="1.25.40.10">
    <property type="entry name" value="Tetratricopeptide repeat domain"/>
    <property type="match status" value="1"/>
</dbReference>
<protein>
    <recommendedName>
        <fullName evidence="3">Carboxypeptidase regulatory-like domain protein</fullName>
    </recommendedName>
</protein>
<dbReference type="EMBL" id="VOHY01000028">
    <property type="protein sequence ID" value="TWV67234.1"/>
    <property type="molecule type" value="Genomic_DNA"/>
</dbReference>
<dbReference type="Pfam" id="PF13715">
    <property type="entry name" value="CarbopepD_reg_2"/>
    <property type="match status" value="1"/>
</dbReference>
<dbReference type="Gene3D" id="2.60.40.1120">
    <property type="entry name" value="Carboxypeptidase-like, regulatory domain"/>
    <property type="match status" value="1"/>
</dbReference>
<dbReference type="InterPro" id="IPR008969">
    <property type="entry name" value="CarboxyPept-like_regulatory"/>
</dbReference>
<evidence type="ECO:0000313" key="1">
    <source>
        <dbReference type="EMBL" id="TWV67234.1"/>
    </source>
</evidence>
<comment type="caution">
    <text evidence="1">The sequence shown here is derived from an EMBL/GenBank/DDBJ whole genome shotgun (WGS) entry which is preliminary data.</text>
</comment>